<organism evidence="3 4">
    <name type="scientific">Bodo saltans</name>
    <name type="common">Flagellated protozoan</name>
    <dbReference type="NCBI Taxonomy" id="75058"/>
    <lineage>
        <taxon>Eukaryota</taxon>
        <taxon>Discoba</taxon>
        <taxon>Euglenozoa</taxon>
        <taxon>Kinetoplastea</taxon>
        <taxon>Metakinetoplastina</taxon>
        <taxon>Eubodonida</taxon>
        <taxon>Bodonidae</taxon>
        <taxon>Bodo</taxon>
    </lineage>
</organism>
<proteinExistence type="predicted"/>
<feature type="compositionally biased region" description="Polar residues" evidence="1">
    <location>
        <begin position="200"/>
        <end position="220"/>
    </location>
</feature>
<dbReference type="InterPro" id="IPR052603">
    <property type="entry name" value="EFCB6"/>
</dbReference>
<dbReference type="AlphaFoldDB" id="A0A0S4JMU3"/>
<dbReference type="PANTHER" id="PTHR20875:SF0">
    <property type="entry name" value="GH12158P"/>
    <property type="match status" value="1"/>
</dbReference>
<feature type="domain" description="EF-hand" evidence="2">
    <location>
        <begin position="15"/>
        <end position="50"/>
    </location>
</feature>
<dbReference type="VEuPathDB" id="TriTrypDB:BSAL_39525"/>
<dbReference type="InterPro" id="IPR011992">
    <property type="entry name" value="EF-hand-dom_pair"/>
</dbReference>
<sequence>MSDAAISKVRVEAAKKRLRINDRFKDFDPLRSGVVTVDQFRRCLAVLNCNLSDSEISVIAATFPGSRPNTVSYHAFNTAVQQEEPPIEFLSSLRSPPANLEEDLELALERFNETIVQRVLSAGVDVFTFFKDFDKHNVGLITEAQFESCFPFEIQPRILQGLKQKYSDGKGNVLYHGWCNAIVQNADITERGRSPARQANGESRSGHSSPTRYNNPGNNADASQLVSAIAQQIASNKLRCDEVFHDYDKMRTNHVTAGQFFSALGRLRFVKFQLTHAHLETLAKAYGQTDSCGVARVNYVTFLADVMPNPLDANANVFNRTLPMAPLAASEERAAAAVVEKVRHLVETCRISLKPVLQDFDRSIKGLYQTRSCTKTRFMRALAINKISLPPRELEILCKKYAVQGADGQHSDDINYVAFCQDVERHDTFSTTRSSPLSGLSATSNSVASPSSVSDILKNLAAQTSTRKIRLSEFFKDFDPLRSGLVSSDKLGSAITVAGVRLSQEDLEALVAEYSSSRVPKHVEIARFLADMDRADSNVATTAAGSYSSASLRSVLQNASSSGSLALSGSDLDTLGTVIQRVSEHVRHHGLLLPPFFSDYDRHHTGRITKTQFRQTVSRHRLPVSETESHLLCRAYGDSANSDMVLYRSFIGDIDDAENVSLQLNVRTLSRKPASPRAEPVYHPTDAVTEATLNKIAEVVVRKNVRLDEFFHDADSLRHRCIPSCRFRGAIGILGIQLPENELQSLERAYRTERILDGVDYSAFTNDVLQRVAVLKSTTVGGNNSTLRFGAPPASTDAADRVIASIKKTFAARRLSIRTQIQDFDKLRKGTVTEPQLLSCLTSNGIRLEPIDVTALRQAFGVPGGLMVYPRFCDLVDASK</sequence>
<dbReference type="EMBL" id="CYKH01002089">
    <property type="protein sequence ID" value="CUG92820.1"/>
    <property type="molecule type" value="Genomic_DNA"/>
</dbReference>
<dbReference type="OMA" id="CVRYRDF"/>
<accession>A0A0S4JMU3</accession>
<dbReference type="SUPFAM" id="SSF47473">
    <property type="entry name" value="EF-hand"/>
    <property type="match status" value="3"/>
</dbReference>
<keyword evidence="4" id="KW-1185">Reference proteome</keyword>
<protein>
    <recommendedName>
        <fullName evidence="2">EF-hand domain-containing protein</fullName>
    </recommendedName>
</protein>
<name>A0A0S4JMU3_BODSA</name>
<reference evidence="4" key="1">
    <citation type="submission" date="2015-09" db="EMBL/GenBank/DDBJ databases">
        <authorList>
            <consortium name="Pathogen Informatics"/>
        </authorList>
    </citation>
    <scope>NUCLEOTIDE SEQUENCE [LARGE SCALE GENOMIC DNA]</scope>
    <source>
        <strain evidence="4">Lake Konstanz</strain>
    </source>
</reference>
<feature type="region of interest" description="Disordered" evidence="1">
    <location>
        <begin position="190"/>
        <end position="220"/>
    </location>
</feature>
<evidence type="ECO:0000256" key="1">
    <source>
        <dbReference type="SAM" id="MobiDB-lite"/>
    </source>
</evidence>
<evidence type="ECO:0000259" key="2">
    <source>
        <dbReference type="PROSITE" id="PS50222"/>
    </source>
</evidence>
<dbReference type="Proteomes" id="UP000051952">
    <property type="component" value="Unassembled WGS sequence"/>
</dbReference>
<dbReference type="InterPro" id="IPR002048">
    <property type="entry name" value="EF_hand_dom"/>
</dbReference>
<gene>
    <name evidence="3" type="ORF">BSAL_39525</name>
</gene>
<dbReference type="PANTHER" id="PTHR20875">
    <property type="entry name" value="EF-HAND CALCIUM-BINDING DOMAIN-CONTAINING PROTEIN 6-RELATED"/>
    <property type="match status" value="1"/>
</dbReference>
<dbReference type="GO" id="GO:0005509">
    <property type="term" value="F:calcium ion binding"/>
    <property type="evidence" value="ECO:0007669"/>
    <property type="project" value="InterPro"/>
</dbReference>
<evidence type="ECO:0000313" key="4">
    <source>
        <dbReference type="Proteomes" id="UP000051952"/>
    </source>
</evidence>
<dbReference type="PROSITE" id="PS50222">
    <property type="entry name" value="EF_HAND_2"/>
    <property type="match status" value="1"/>
</dbReference>
<dbReference type="OrthoDB" id="272072at2759"/>
<evidence type="ECO:0000313" key="3">
    <source>
        <dbReference type="EMBL" id="CUG92820.1"/>
    </source>
</evidence>
<dbReference type="Gene3D" id="1.10.238.10">
    <property type="entry name" value="EF-hand"/>
    <property type="match status" value="4"/>
</dbReference>